<feature type="transmembrane region" description="Helical" evidence="7">
    <location>
        <begin position="205"/>
        <end position="224"/>
    </location>
</feature>
<evidence type="ECO:0000256" key="5">
    <source>
        <dbReference type="ARBA" id="ARBA00038359"/>
    </source>
</evidence>
<evidence type="ECO:0000256" key="6">
    <source>
        <dbReference type="SAM" id="MobiDB-lite"/>
    </source>
</evidence>
<protein>
    <recommendedName>
        <fullName evidence="8">Rhodopsin domain-containing protein</fullName>
    </recommendedName>
</protein>
<evidence type="ECO:0000313" key="9">
    <source>
        <dbReference type="EMBL" id="KAF4464533.1"/>
    </source>
</evidence>
<dbReference type="InterPro" id="IPR052337">
    <property type="entry name" value="SAT4-like"/>
</dbReference>
<dbReference type="PANTHER" id="PTHR33048:SF93">
    <property type="entry name" value="INTEGRAL MEMBRANE PROTEIN"/>
    <property type="match status" value="1"/>
</dbReference>
<keyword evidence="2 7" id="KW-0812">Transmembrane</keyword>
<evidence type="ECO:0000256" key="2">
    <source>
        <dbReference type="ARBA" id="ARBA00022692"/>
    </source>
</evidence>
<reference evidence="9 10" key="1">
    <citation type="submission" date="2020-01" db="EMBL/GenBank/DDBJ databases">
        <title>Identification and distribution of gene clusters putatively required for synthesis of sphingolipid metabolism inhibitors in phylogenetically diverse species of the filamentous fungus Fusarium.</title>
        <authorList>
            <person name="Kim H.-S."/>
            <person name="Busman M."/>
            <person name="Brown D.W."/>
            <person name="Divon H."/>
            <person name="Uhlig S."/>
            <person name="Proctor R.H."/>
        </authorList>
    </citation>
    <scope>NUCLEOTIDE SEQUENCE [LARGE SCALE GENOMIC DNA]</scope>
    <source>
        <strain evidence="9 10">NRRL 20459</strain>
    </source>
</reference>
<dbReference type="PANTHER" id="PTHR33048">
    <property type="entry name" value="PTH11-LIKE INTEGRAL MEMBRANE PROTEIN (AFU_ORTHOLOGUE AFUA_5G11245)"/>
    <property type="match status" value="1"/>
</dbReference>
<feature type="domain" description="Rhodopsin" evidence="8">
    <location>
        <begin position="26"/>
        <end position="269"/>
    </location>
</feature>
<dbReference type="Pfam" id="PF20684">
    <property type="entry name" value="Fung_rhodopsin"/>
    <property type="match status" value="1"/>
</dbReference>
<organism evidence="9 10">
    <name type="scientific">Fusarium albosuccineum</name>
    <dbReference type="NCBI Taxonomy" id="1237068"/>
    <lineage>
        <taxon>Eukaryota</taxon>
        <taxon>Fungi</taxon>
        <taxon>Dikarya</taxon>
        <taxon>Ascomycota</taxon>
        <taxon>Pezizomycotina</taxon>
        <taxon>Sordariomycetes</taxon>
        <taxon>Hypocreomycetidae</taxon>
        <taxon>Hypocreales</taxon>
        <taxon>Nectriaceae</taxon>
        <taxon>Fusarium</taxon>
        <taxon>Fusarium decemcellulare species complex</taxon>
    </lineage>
</organism>
<keyword evidence="3 7" id="KW-1133">Transmembrane helix</keyword>
<dbReference type="GO" id="GO:0016020">
    <property type="term" value="C:membrane"/>
    <property type="evidence" value="ECO:0007669"/>
    <property type="project" value="UniProtKB-SubCell"/>
</dbReference>
<feature type="region of interest" description="Disordered" evidence="6">
    <location>
        <begin position="282"/>
        <end position="340"/>
    </location>
</feature>
<keyword evidence="10" id="KW-1185">Reference proteome</keyword>
<feature type="transmembrane region" description="Helical" evidence="7">
    <location>
        <begin position="171"/>
        <end position="193"/>
    </location>
</feature>
<sequence>MMGGKGPMAVAIMWVFTALTWIFVALRLYTRAFVLQQVGADDHAYWLSGILILLYTIFVHISANYGFGQPMPDLDADAAAFDRVALAIKYEMIGQTFAVIGMAVAKTSLGLFLLRIVVELWHKIVIWIAMVSLMIVSIMTAIMFWIQCIPAEKIFDRMRVEGVCNIDVTPFAILLGVWCAIADFFFAIFPWIFIWSLNMKYKEKITIAGSMSFGIVAGVCGIVRTYEVATGFTGNYTEDTVPLIIWSAAEMAVTLMCIGIPILRPLWRRTFHGSNLSSDRYYKKHGEGSDGQNYKMDNIPRSDGSNENNRGFPRADPKLGIRGPSTITRIAGENPSDESILGPEYRNSAHIDHQNDGICVKKDVKVDWQKGSAV</sequence>
<accession>A0A8H4LB76</accession>
<feature type="transmembrane region" description="Helical" evidence="7">
    <location>
        <begin position="244"/>
        <end position="263"/>
    </location>
</feature>
<feature type="transmembrane region" description="Helical" evidence="7">
    <location>
        <begin position="44"/>
        <end position="63"/>
    </location>
</feature>
<feature type="transmembrane region" description="Helical" evidence="7">
    <location>
        <begin position="124"/>
        <end position="146"/>
    </location>
</feature>
<feature type="transmembrane region" description="Helical" evidence="7">
    <location>
        <begin position="6"/>
        <end position="24"/>
    </location>
</feature>
<dbReference type="Proteomes" id="UP000554235">
    <property type="component" value="Unassembled WGS sequence"/>
</dbReference>
<evidence type="ECO:0000256" key="1">
    <source>
        <dbReference type="ARBA" id="ARBA00004141"/>
    </source>
</evidence>
<feature type="transmembrane region" description="Helical" evidence="7">
    <location>
        <begin position="96"/>
        <end position="117"/>
    </location>
</feature>
<evidence type="ECO:0000259" key="8">
    <source>
        <dbReference type="Pfam" id="PF20684"/>
    </source>
</evidence>
<evidence type="ECO:0000256" key="4">
    <source>
        <dbReference type="ARBA" id="ARBA00023136"/>
    </source>
</evidence>
<evidence type="ECO:0000313" key="10">
    <source>
        <dbReference type="Proteomes" id="UP000554235"/>
    </source>
</evidence>
<evidence type="ECO:0000256" key="3">
    <source>
        <dbReference type="ARBA" id="ARBA00022989"/>
    </source>
</evidence>
<comment type="caution">
    <text evidence="9">The sequence shown here is derived from an EMBL/GenBank/DDBJ whole genome shotgun (WGS) entry which is preliminary data.</text>
</comment>
<dbReference type="EMBL" id="JAADYS010001176">
    <property type="protein sequence ID" value="KAF4464533.1"/>
    <property type="molecule type" value="Genomic_DNA"/>
</dbReference>
<comment type="similarity">
    <text evidence="5">Belongs to the SAT4 family.</text>
</comment>
<comment type="subcellular location">
    <subcellularLocation>
        <location evidence="1">Membrane</location>
        <topology evidence="1">Multi-pass membrane protein</topology>
    </subcellularLocation>
</comment>
<dbReference type="OrthoDB" id="3923077at2759"/>
<keyword evidence="4 7" id="KW-0472">Membrane</keyword>
<name>A0A8H4LB76_9HYPO</name>
<dbReference type="AlphaFoldDB" id="A0A8H4LB76"/>
<evidence type="ECO:0000256" key="7">
    <source>
        <dbReference type="SAM" id="Phobius"/>
    </source>
</evidence>
<proteinExistence type="inferred from homology"/>
<dbReference type="InterPro" id="IPR049326">
    <property type="entry name" value="Rhodopsin_dom_fungi"/>
</dbReference>
<gene>
    <name evidence="9" type="ORF">FALBO_8634</name>
</gene>